<evidence type="ECO:0000256" key="4">
    <source>
        <dbReference type="ARBA" id="ARBA00022771"/>
    </source>
</evidence>
<gene>
    <name evidence="8" type="ORF">CEURO_LOCUS12283</name>
</gene>
<dbReference type="GO" id="GO:0061630">
    <property type="term" value="F:ubiquitin protein ligase activity"/>
    <property type="evidence" value="ECO:0007669"/>
    <property type="project" value="UniProtKB-EC"/>
</dbReference>
<dbReference type="Gene3D" id="3.30.40.10">
    <property type="entry name" value="Zinc/RING finger domain, C3HC4 (zinc finger)"/>
    <property type="match status" value="1"/>
</dbReference>
<protein>
    <recommendedName>
        <fullName evidence="2">RING-type E3 ubiquitin transferase</fullName>
        <ecNumber evidence="2">2.3.2.27</ecNumber>
    </recommendedName>
</protein>
<dbReference type="GO" id="GO:0008270">
    <property type="term" value="F:zinc ion binding"/>
    <property type="evidence" value="ECO:0007669"/>
    <property type="project" value="UniProtKB-KW"/>
</dbReference>
<dbReference type="PROSITE" id="PS50089">
    <property type="entry name" value="ZF_RING_2"/>
    <property type="match status" value="1"/>
</dbReference>
<keyword evidence="4 6" id="KW-0863">Zinc-finger</keyword>
<evidence type="ECO:0000259" key="7">
    <source>
        <dbReference type="PROSITE" id="PS50089"/>
    </source>
</evidence>
<reference evidence="8" key="1">
    <citation type="submission" date="2022-07" db="EMBL/GenBank/DDBJ databases">
        <authorList>
            <person name="Macas J."/>
            <person name="Novak P."/>
            <person name="Neumann P."/>
        </authorList>
    </citation>
    <scope>NUCLEOTIDE SEQUENCE</scope>
</reference>
<evidence type="ECO:0000256" key="5">
    <source>
        <dbReference type="ARBA" id="ARBA00022833"/>
    </source>
</evidence>
<dbReference type="SUPFAM" id="SSF57850">
    <property type="entry name" value="RING/U-box"/>
    <property type="match status" value="1"/>
</dbReference>
<keyword evidence="3" id="KW-0479">Metal-binding</keyword>
<comment type="caution">
    <text evidence="8">The sequence shown here is derived from an EMBL/GenBank/DDBJ whole genome shotgun (WGS) entry which is preliminary data.</text>
</comment>
<accession>A0A9P1EBM7</accession>
<sequence>MEDFECHKHSMRARYAFETPWPRHKSRSPNPNHLRFDFGWKTMHHYYSFPEDGSPPRPVHTVTDPWDAVSYDIDRRGFATDDEYSRRAVIRLLQHSKSWEDENLVNWIVWRARQILAANEWCGGVVLRMIAQRVHACYESVLVRGVLGRSFEEANVGMRPASQWAIDSLERVCFGEDEEEEQDYGGGGKFQCSVCMEDEDLRWACREKGVLKMPCSHLFHGDCIIPWLNNSHYCPLCRFEMPVQNIYYTHNLQYHH</sequence>
<evidence type="ECO:0000256" key="3">
    <source>
        <dbReference type="ARBA" id="ARBA00022723"/>
    </source>
</evidence>
<dbReference type="EMBL" id="CAMAPE010000030">
    <property type="protein sequence ID" value="CAH9093269.1"/>
    <property type="molecule type" value="Genomic_DNA"/>
</dbReference>
<dbReference type="PANTHER" id="PTHR15710:SF217">
    <property type="entry name" value="E3 UBIQUITIN-PROTEIN LIGASE RDUF2"/>
    <property type="match status" value="1"/>
</dbReference>
<keyword evidence="5" id="KW-0862">Zinc</keyword>
<evidence type="ECO:0000313" key="8">
    <source>
        <dbReference type="EMBL" id="CAH9093269.1"/>
    </source>
</evidence>
<dbReference type="OrthoDB" id="4348522at2759"/>
<dbReference type="SMART" id="SM00184">
    <property type="entry name" value="RING"/>
    <property type="match status" value="1"/>
</dbReference>
<dbReference type="Pfam" id="PF13639">
    <property type="entry name" value="zf-RING_2"/>
    <property type="match status" value="1"/>
</dbReference>
<proteinExistence type="predicted"/>
<dbReference type="AlphaFoldDB" id="A0A9P1EBM7"/>
<dbReference type="GO" id="GO:0005737">
    <property type="term" value="C:cytoplasm"/>
    <property type="evidence" value="ECO:0007669"/>
    <property type="project" value="TreeGrafter"/>
</dbReference>
<keyword evidence="9" id="KW-1185">Reference proteome</keyword>
<evidence type="ECO:0000256" key="2">
    <source>
        <dbReference type="ARBA" id="ARBA00012483"/>
    </source>
</evidence>
<dbReference type="InterPro" id="IPR001841">
    <property type="entry name" value="Znf_RING"/>
</dbReference>
<organism evidence="8 9">
    <name type="scientific">Cuscuta europaea</name>
    <name type="common">European dodder</name>
    <dbReference type="NCBI Taxonomy" id="41803"/>
    <lineage>
        <taxon>Eukaryota</taxon>
        <taxon>Viridiplantae</taxon>
        <taxon>Streptophyta</taxon>
        <taxon>Embryophyta</taxon>
        <taxon>Tracheophyta</taxon>
        <taxon>Spermatophyta</taxon>
        <taxon>Magnoliopsida</taxon>
        <taxon>eudicotyledons</taxon>
        <taxon>Gunneridae</taxon>
        <taxon>Pentapetalae</taxon>
        <taxon>asterids</taxon>
        <taxon>lamiids</taxon>
        <taxon>Solanales</taxon>
        <taxon>Convolvulaceae</taxon>
        <taxon>Cuscuteae</taxon>
        <taxon>Cuscuta</taxon>
        <taxon>Cuscuta subgen. Cuscuta</taxon>
    </lineage>
</organism>
<dbReference type="InterPro" id="IPR013083">
    <property type="entry name" value="Znf_RING/FYVE/PHD"/>
</dbReference>
<evidence type="ECO:0000256" key="1">
    <source>
        <dbReference type="ARBA" id="ARBA00000900"/>
    </source>
</evidence>
<name>A0A9P1EBM7_CUSEU</name>
<dbReference type="EC" id="2.3.2.27" evidence="2"/>
<dbReference type="PANTHER" id="PTHR15710">
    <property type="entry name" value="E3 UBIQUITIN-PROTEIN LIGASE PRAJA"/>
    <property type="match status" value="1"/>
</dbReference>
<dbReference type="GO" id="GO:0016567">
    <property type="term" value="P:protein ubiquitination"/>
    <property type="evidence" value="ECO:0007669"/>
    <property type="project" value="TreeGrafter"/>
</dbReference>
<evidence type="ECO:0000313" key="9">
    <source>
        <dbReference type="Proteomes" id="UP001152484"/>
    </source>
</evidence>
<feature type="domain" description="RING-type" evidence="7">
    <location>
        <begin position="192"/>
        <end position="238"/>
    </location>
</feature>
<dbReference type="Proteomes" id="UP001152484">
    <property type="component" value="Unassembled WGS sequence"/>
</dbReference>
<evidence type="ECO:0000256" key="6">
    <source>
        <dbReference type="PROSITE-ProRule" id="PRU00175"/>
    </source>
</evidence>
<comment type="catalytic activity">
    <reaction evidence="1">
        <text>S-ubiquitinyl-[E2 ubiquitin-conjugating enzyme]-L-cysteine + [acceptor protein]-L-lysine = [E2 ubiquitin-conjugating enzyme]-L-cysteine + N(6)-ubiquitinyl-[acceptor protein]-L-lysine.</text>
        <dbReference type="EC" id="2.3.2.27"/>
    </reaction>
</comment>